<dbReference type="Proteomes" id="UP000245086">
    <property type="component" value="Unassembled WGS sequence"/>
</dbReference>
<sequence>MVDIITLENEYDPVATDLQAYFQSGNINFLIGSGASMPAIQVAGNIEAEINELIEAGDEPEANLISLNFIEAIEATCMSIKSHDLLGSPVDETFRNYKRLLEIVDRILFERKSNLLPRQANIFTTNYDTFIEHAAADLPTLILNDGFDRSSAIDGTFSFAPELYFDRTYRSGTVYNRPTEVPTINLLKIHGSLTWQSTDAGICYNRKSITALTDPEKAVPETVSESLNKRALILPNVGKFHSTLLDRTYYDLLRMFANAIDRENALLVAFGFSFADEHIFDITKRALRNPTAQLLIFAFNSAAVTGFQVKFAQHRNVKIIAPTAAQVINFECFNTLLESIPPVLKS</sequence>
<gene>
    <name evidence="1" type="ORF">PbB2_02614</name>
</gene>
<proteinExistence type="predicted"/>
<organism evidence="1 2">
    <name type="scientific">Candidatus Phycosocius bacilliformis</name>
    <dbReference type="NCBI Taxonomy" id="1445552"/>
    <lineage>
        <taxon>Bacteria</taxon>
        <taxon>Pseudomonadati</taxon>
        <taxon>Pseudomonadota</taxon>
        <taxon>Alphaproteobacteria</taxon>
        <taxon>Caulobacterales</taxon>
        <taxon>Caulobacterales incertae sedis</taxon>
        <taxon>Candidatus Phycosocius</taxon>
    </lineage>
</organism>
<comment type="caution">
    <text evidence="1">The sequence shown here is derived from an EMBL/GenBank/DDBJ whole genome shotgun (WGS) entry which is preliminary data.</text>
</comment>
<keyword evidence="2" id="KW-1185">Reference proteome</keyword>
<accession>A0A2P2ED03</accession>
<dbReference type="Pfam" id="PF13289">
    <property type="entry name" value="SIR2_2"/>
    <property type="match status" value="1"/>
</dbReference>
<dbReference type="AlphaFoldDB" id="A0A2P2ED03"/>
<protein>
    <submittedName>
        <fullName evidence="1">Uncharacterized protein</fullName>
    </submittedName>
</protein>
<evidence type="ECO:0000313" key="1">
    <source>
        <dbReference type="EMBL" id="GBF58924.1"/>
    </source>
</evidence>
<dbReference type="EMBL" id="BFBR01000008">
    <property type="protein sequence ID" value="GBF58924.1"/>
    <property type="molecule type" value="Genomic_DNA"/>
</dbReference>
<dbReference type="OrthoDB" id="9808492at2"/>
<evidence type="ECO:0000313" key="2">
    <source>
        <dbReference type="Proteomes" id="UP000245086"/>
    </source>
</evidence>
<dbReference type="RefSeq" id="WP_108985775.1">
    <property type="nucleotide sequence ID" value="NZ_BFBR01000008.1"/>
</dbReference>
<name>A0A2P2ED03_9PROT</name>
<reference evidence="1 2" key="1">
    <citation type="journal article" date="2018" name="Genome Announc.">
        <title>Draft Genome Sequence of "Candidatus Phycosocius bacilliformis," an Alphaproteobacterial Ectosymbiont of the Hydrocarbon-Producing Green Alga Botryococcus braunii.</title>
        <authorList>
            <person name="Tanabe Y."/>
            <person name="Yamaguchi H."/>
            <person name="Watanabe M.M."/>
        </authorList>
    </citation>
    <scope>NUCLEOTIDE SEQUENCE [LARGE SCALE GENOMIC DNA]</scope>
    <source>
        <strain evidence="1 2">BOTRYCO-2</strain>
    </source>
</reference>